<organism evidence="1 2">
    <name type="scientific">Solanum bulbocastanum</name>
    <name type="common">Wild potato</name>
    <dbReference type="NCBI Taxonomy" id="147425"/>
    <lineage>
        <taxon>Eukaryota</taxon>
        <taxon>Viridiplantae</taxon>
        <taxon>Streptophyta</taxon>
        <taxon>Embryophyta</taxon>
        <taxon>Tracheophyta</taxon>
        <taxon>Spermatophyta</taxon>
        <taxon>Magnoliopsida</taxon>
        <taxon>eudicotyledons</taxon>
        <taxon>Gunneridae</taxon>
        <taxon>Pentapetalae</taxon>
        <taxon>asterids</taxon>
        <taxon>lamiids</taxon>
        <taxon>Solanales</taxon>
        <taxon>Solanaceae</taxon>
        <taxon>Solanoideae</taxon>
        <taxon>Solaneae</taxon>
        <taxon>Solanum</taxon>
    </lineage>
</organism>
<gene>
    <name evidence="1" type="ORF">RDI58_024381</name>
</gene>
<name>A0AAN8SXE4_SOLBU</name>
<dbReference type="EMBL" id="JBANQN010000010">
    <property type="protein sequence ID" value="KAK6777663.1"/>
    <property type="molecule type" value="Genomic_DNA"/>
</dbReference>
<dbReference type="Gene3D" id="3.90.70.10">
    <property type="entry name" value="Cysteine proteinases"/>
    <property type="match status" value="1"/>
</dbReference>
<dbReference type="AlphaFoldDB" id="A0AAN8SXE4"/>
<comment type="caution">
    <text evidence="1">The sequence shown here is derived from an EMBL/GenBank/DDBJ whole genome shotgun (WGS) entry which is preliminary data.</text>
</comment>
<reference evidence="1 2" key="1">
    <citation type="submission" date="2024-02" db="EMBL/GenBank/DDBJ databases">
        <title>de novo genome assembly of Solanum bulbocastanum strain 11H21.</title>
        <authorList>
            <person name="Hosaka A.J."/>
        </authorList>
    </citation>
    <scope>NUCLEOTIDE SEQUENCE [LARGE SCALE GENOMIC DNA]</scope>
    <source>
        <tissue evidence="1">Young leaves</tissue>
    </source>
</reference>
<keyword evidence="2" id="KW-1185">Reference proteome</keyword>
<evidence type="ECO:0000313" key="2">
    <source>
        <dbReference type="Proteomes" id="UP001371456"/>
    </source>
</evidence>
<protein>
    <submittedName>
        <fullName evidence="1">Uncharacterized protein</fullName>
    </submittedName>
</protein>
<dbReference type="SUPFAM" id="SSF54001">
    <property type="entry name" value="Cysteine proteinases"/>
    <property type="match status" value="1"/>
</dbReference>
<evidence type="ECO:0000313" key="1">
    <source>
        <dbReference type="EMBL" id="KAK6777663.1"/>
    </source>
</evidence>
<sequence>MGNCWPEEQVYSHKNSKLRSFKLECHYWGAVEEPSKIEREQNLGDSSSIFGMVGVATARKSISIDTLPKIMILHLKQFGYGSYGSTKLHKPVHFPLEQVIS</sequence>
<dbReference type="Proteomes" id="UP001371456">
    <property type="component" value="Unassembled WGS sequence"/>
</dbReference>
<accession>A0AAN8SXE4</accession>
<dbReference type="InterPro" id="IPR038765">
    <property type="entry name" value="Papain-like_cys_pep_sf"/>
</dbReference>
<proteinExistence type="predicted"/>